<dbReference type="Proteomes" id="UP000034444">
    <property type="component" value="Chromosome"/>
</dbReference>
<dbReference type="PANTHER" id="PTHR43833:SF9">
    <property type="entry name" value="POTASSIUM CHANNEL PROTEIN YUGO-RELATED"/>
    <property type="match status" value="1"/>
</dbReference>
<gene>
    <name evidence="9" type="ORF">YH65_07240</name>
</gene>
<keyword evidence="3 6" id="KW-1133">Transmembrane helix</keyword>
<feature type="transmembrane region" description="Helical" evidence="6">
    <location>
        <begin position="214"/>
        <end position="233"/>
    </location>
</feature>
<dbReference type="EMBL" id="CP011308">
    <property type="protein sequence ID" value="AKF25211.1"/>
    <property type="molecule type" value="Genomic_DNA"/>
</dbReference>
<dbReference type="GO" id="GO:0008324">
    <property type="term" value="F:monoatomic cation transmembrane transporter activity"/>
    <property type="evidence" value="ECO:0007669"/>
    <property type="project" value="InterPro"/>
</dbReference>
<dbReference type="Pfam" id="PF00520">
    <property type="entry name" value="Ion_trans"/>
    <property type="match status" value="1"/>
</dbReference>
<evidence type="ECO:0000313" key="9">
    <source>
        <dbReference type="EMBL" id="AKF25211.1"/>
    </source>
</evidence>
<dbReference type="GO" id="GO:0016020">
    <property type="term" value="C:membrane"/>
    <property type="evidence" value="ECO:0007669"/>
    <property type="project" value="UniProtKB-SubCell"/>
</dbReference>
<feature type="transmembrane region" description="Helical" evidence="6">
    <location>
        <begin position="245"/>
        <end position="266"/>
    </location>
</feature>
<dbReference type="Gene3D" id="3.40.50.720">
    <property type="entry name" value="NAD(P)-binding Rossmann-like Domain"/>
    <property type="match status" value="1"/>
</dbReference>
<dbReference type="Pfam" id="PF02080">
    <property type="entry name" value="TrkA_C"/>
    <property type="match status" value="1"/>
</dbReference>
<dbReference type="RefSeq" id="WP_046551289.1">
    <property type="nucleotide sequence ID" value="NZ_CP011308.1"/>
</dbReference>
<dbReference type="OrthoDB" id="9781411at2"/>
<keyword evidence="9" id="KW-0406">Ion transport</keyword>
<evidence type="ECO:0000256" key="3">
    <source>
        <dbReference type="ARBA" id="ARBA00022989"/>
    </source>
</evidence>
<organism evidence="9 10">
    <name type="scientific">Sulfurovum lithotrophicum</name>
    <dbReference type="NCBI Taxonomy" id="206403"/>
    <lineage>
        <taxon>Bacteria</taxon>
        <taxon>Pseudomonadati</taxon>
        <taxon>Campylobacterota</taxon>
        <taxon>Epsilonproteobacteria</taxon>
        <taxon>Campylobacterales</taxon>
        <taxon>Sulfurovaceae</taxon>
        <taxon>Sulfurovum</taxon>
    </lineage>
</organism>
<evidence type="ECO:0000256" key="1">
    <source>
        <dbReference type="ARBA" id="ARBA00004141"/>
    </source>
</evidence>
<dbReference type="PRINTS" id="PR00169">
    <property type="entry name" value="KCHANNEL"/>
</dbReference>
<dbReference type="InterPro" id="IPR003148">
    <property type="entry name" value="RCK_N"/>
</dbReference>
<dbReference type="InterPro" id="IPR036721">
    <property type="entry name" value="RCK_C_sf"/>
</dbReference>
<keyword evidence="4 6" id="KW-0472">Membrane</keyword>
<dbReference type="GO" id="GO:0006813">
    <property type="term" value="P:potassium ion transport"/>
    <property type="evidence" value="ECO:0007669"/>
    <property type="project" value="InterPro"/>
</dbReference>
<dbReference type="InterPro" id="IPR050721">
    <property type="entry name" value="Trk_Ktr_HKT_K-transport"/>
</dbReference>
<evidence type="ECO:0000256" key="5">
    <source>
        <dbReference type="ARBA" id="ARBA00029579"/>
    </source>
</evidence>
<evidence type="ECO:0000313" key="10">
    <source>
        <dbReference type="Proteomes" id="UP000034444"/>
    </source>
</evidence>
<reference evidence="9 10" key="1">
    <citation type="submission" date="2015-04" db="EMBL/GenBank/DDBJ databases">
        <title>Complete genome sequence of Sulfurovum lithotrophicum ATCC BAA-797T.</title>
        <authorList>
            <person name="Ahn J."/>
            <person name="Park G."/>
            <person name="Jeon W."/>
            <person name="Jang Y."/>
            <person name="Jang M."/>
            <person name="Lee H."/>
            <person name="Lee H."/>
        </authorList>
    </citation>
    <scope>NUCLEOTIDE SEQUENCE [LARGE SCALE GENOMIC DNA]</scope>
    <source>
        <strain evidence="10">ATCC BAA-797 / 42BKT</strain>
    </source>
</reference>
<name>A0A7U4RQY3_9BACT</name>
<feature type="transmembrane region" description="Helical" evidence="6">
    <location>
        <begin position="70"/>
        <end position="89"/>
    </location>
</feature>
<sequence>MKQLILSWALFLNQSKRYRESKEKVCDVLTNSENPYKRVFDIFIIFLIVTSVFILIYEVKHPVPEWLDNYDIYFVSFVFLVEYLLRLWIHNDFSKHIAEEYHNAQFLHAKFELWPVVKAGLKEKFHYMVTPAAIIDLLAIFPAYRPLRVLRIFVLFRVLKLLRYTKSIHQFVDVLVNKRFELLTLLFLLVFIVMTAGIAIYVLEEHINPNINSLFDSLYWALITISTVGYGDISPVTDLGRSISMLVIVSGIAMISFATSVIVSAFSERLNELKENRIVEQINKSRSFLIICGYGQMTKMFFRQKNEKIDNYIILDNDPKRVEQAHKDGYRAIVEDASRFETLKKFNVEHSNITILCLTGSDVENIYITLNAKSISRKIRVIARVNDMNIVTKFRYAGADHLLMPNQVANTMIRTAITQPTMYKAIHAILTGKSVARIDEIHVHENHSMVGRIVGELDFKAYKLLLIGIERNGEFLFNPLPAERIESYDILLLMGQQISIRYYKEMHGGIH</sequence>
<dbReference type="PROSITE" id="PS51202">
    <property type="entry name" value="RCK_C"/>
    <property type="match status" value="1"/>
</dbReference>
<dbReference type="PANTHER" id="PTHR43833">
    <property type="entry name" value="POTASSIUM CHANNEL PROTEIN 2-RELATED-RELATED"/>
    <property type="match status" value="1"/>
</dbReference>
<dbReference type="SUPFAM" id="SSF116726">
    <property type="entry name" value="TrkA C-terminal domain-like"/>
    <property type="match status" value="1"/>
</dbReference>
<dbReference type="InterPro" id="IPR036291">
    <property type="entry name" value="NAD(P)-bd_dom_sf"/>
</dbReference>
<evidence type="ECO:0000259" key="7">
    <source>
        <dbReference type="PROSITE" id="PS51201"/>
    </source>
</evidence>
<dbReference type="KEGG" id="slh:YH65_07240"/>
<feature type="domain" description="RCK C-terminal" evidence="8">
    <location>
        <begin position="426"/>
        <end position="509"/>
    </location>
</feature>
<evidence type="ECO:0000259" key="8">
    <source>
        <dbReference type="PROSITE" id="PS51202"/>
    </source>
</evidence>
<comment type="subcellular location">
    <subcellularLocation>
        <location evidence="1">Membrane</location>
        <topology evidence="1">Multi-pass membrane protein</topology>
    </subcellularLocation>
</comment>
<dbReference type="AlphaFoldDB" id="A0A7U4RQY3"/>
<dbReference type="SUPFAM" id="SSF81324">
    <property type="entry name" value="Voltage-gated potassium channels"/>
    <property type="match status" value="1"/>
</dbReference>
<keyword evidence="9" id="KW-0407">Ion channel</keyword>
<feature type="transmembrane region" description="Helical" evidence="6">
    <location>
        <begin position="39"/>
        <end position="58"/>
    </location>
</feature>
<protein>
    <recommendedName>
        <fullName evidence="5">BK channel</fullName>
    </recommendedName>
</protein>
<keyword evidence="2 6" id="KW-0812">Transmembrane</keyword>
<dbReference type="InterPro" id="IPR006037">
    <property type="entry name" value="RCK_C"/>
</dbReference>
<dbReference type="GO" id="GO:0005216">
    <property type="term" value="F:monoatomic ion channel activity"/>
    <property type="evidence" value="ECO:0007669"/>
    <property type="project" value="InterPro"/>
</dbReference>
<dbReference type="PROSITE" id="PS51201">
    <property type="entry name" value="RCK_N"/>
    <property type="match status" value="1"/>
</dbReference>
<dbReference type="Gene3D" id="3.30.70.1450">
    <property type="entry name" value="Regulator of K+ conductance, C-terminal domain"/>
    <property type="match status" value="1"/>
</dbReference>
<evidence type="ECO:0000256" key="2">
    <source>
        <dbReference type="ARBA" id="ARBA00022692"/>
    </source>
</evidence>
<keyword evidence="10" id="KW-1185">Reference proteome</keyword>
<feature type="domain" description="RCK N-terminal" evidence="7">
    <location>
        <begin position="286"/>
        <end position="403"/>
    </location>
</feature>
<dbReference type="InterPro" id="IPR005821">
    <property type="entry name" value="Ion_trans_dom"/>
</dbReference>
<accession>A0A7U4RQY3</accession>
<dbReference type="SUPFAM" id="SSF51735">
    <property type="entry name" value="NAD(P)-binding Rossmann-fold domains"/>
    <property type="match status" value="1"/>
</dbReference>
<evidence type="ECO:0000256" key="6">
    <source>
        <dbReference type="SAM" id="Phobius"/>
    </source>
</evidence>
<keyword evidence="9" id="KW-0813">Transport</keyword>
<reference evidence="10" key="2">
    <citation type="journal article" date="2017" name="Stand. Genomic Sci.">
        <title>Complete genome sequence of the sulfur-oxidizing chemolithoautotrophic Sulfurovum lithotrophicum 42BKTT.</title>
        <authorList>
            <person name="Jeon W."/>
            <person name="Priscilla L."/>
            <person name="Park G."/>
            <person name="Lee H."/>
            <person name="Lee N."/>
            <person name="Lee D."/>
            <person name="Kwon H."/>
            <person name="Ahn I."/>
            <person name="Lee C."/>
            <person name="Lee H."/>
            <person name="Ahn J."/>
        </authorList>
    </citation>
    <scope>NUCLEOTIDE SEQUENCE [LARGE SCALE GENOMIC DNA]</scope>
    <source>
        <strain evidence="10">ATCC BAA-797 / 42BKT</strain>
    </source>
</reference>
<dbReference type="Gene3D" id="1.10.287.70">
    <property type="match status" value="1"/>
</dbReference>
<dbReference type="Pfam" id="PF02254">
    <property type="entry name" value="TrkA_N"/>
    <property type="match status" value="1"/>
</dbReference>
<proteinExistence type="predicted"/>
<feature type="transmembrane region" description="Helical" evidence="6">
    <location>
        <begin position="182"/>
        <end position="202"/>
    </location>
</feature>
<evidence type="ECO:0000256" key="4">
    <source>
        <dbReference type="ARBA" id="ARBA00023136"/>
    </source>
</evidence>